<evidence type="ECO:0000313" key="6">
    <source>
        <dbReference type="EMBL" id="CAG5089376.1"/>
    </source>
</evidence>
<dbReference type="InterPro" id="IPR002433">
    <property type="entry name" value="Orn_de-COase"/>
</dbReference>
<dbReference type="PRINTS" id="PR01182">
    <property type="entry name" value="ORNDCRBXLASE"/>
</dbReference>
<evidence type="ECO:0000256" key="1">
    <source>
        <dbReference type="ARBA" id="ARBA00001933"/>
    </source>
</evidence>
<dbReference type="InterPro" id="IPR022644">
    <property type="entry name" value="De-COase2_N"/>
</dbReference>
<evidence type="ECO:0000256" key="2">
    <source>
        <dbReference type="ARBA" id="ARBA00022898"/>
    </source>
</evidence>
<proteinExistence type="inferred from homology"/>
<dbReference type="InterPro" id="IPR000183">
    <property type="entry name" value="Orn/DAP/Arg_de-COase"/>
</dbReference>
<dbReference type="PANTHER" id="PTHR43727">
    <property type="entry name" value="DIAMINOPIMELATE DECARBOXYLASE"/>
    <property type="match status" value="1"/>
</dbReference>
<comment type="similarity">
    <text evidence="3">Belongs to the Orn/Lys/Arg decarboxylase class-II family.</text>
</comment>
<dbReference type="Pfam" id="PF00278">
    <property type="entry name" value="Orn_DAP_Arg_deC"/>
    <property type="match status" value="1"/>
</dbReference>
<reference evidence="6 7" key="1">
    <citation type="submission" date="2021-04" db="EMBL/GenBank/DDBJ databases">
        <authorList>
            <person name="Bliznina A."/>
        </authorList>
    </citation>
    <scope>NUCLEOTIDE SEQUENCE [LARGE SCALE GENOMIC DNA]</scope>
</reference>
<feature type="domain" description="Orn/DAP/Arg decarboxylase 2 C-terminal" evidence="4">
    <location>
        <begin position="294"/>
        <end position="384"/>
    </location>
</feature>
<name>A0ABN7S4J1_OIKDI</name>
<dbReference type="EMBL" id="OU015568">
    <property type="protein sequence ID" value="CAG5089376.1"/>
    <property type="molecule type" value="Genomic_DNA"/>
</dbReference>
<dbReference type="Gene3D" id="2.40.37.10">
    <property type="entry name" value="Lyase, Ornithine Decarboxylase, Chain A, domain 1"/>
    <property type="match status" value="1"/>
</dbReference>
<evidence type="ECO:0000256" key="3">
    <source>
        <dbReference type="RuleBase" id="RU003737"/>
    </source>
</evidence>
<dbReference type="SUPFAM" id="SSF50621">
    <property type="entry name" value="Alanine racemase C-terminal domain-like"/>
    <property type="match status" value="1"/>
</dbReference>
<comment type="cofactor">
    <cofactor evidence="1">
        <name>pyridoxal 5'-phosphate</name>
        <dbReference type="ChEBI" id="CHEBI:597326"/>
    </cofactor>
</comment>
<dbReference type="Gene3D" id="3.20.20.10">
    <property type="entry name" value="Alanine racemase"/>
    <property type="match status" value="1"/>
</dbReference>
<keyword evidence="7" id="KW-1185">Reference proteome</keyword>
<evidence type="ECO:0000259" key="5">
    <source>
        <dbReference type="Pfam" id="PF02784"/>
    </source>
</evidence>
<evidence type="ECO:0000259" key="4">
    <source>
        <dbReference type="Pfam" id="PF00278"/>
    </source>
</evidence>
<dbReference type="SUPFAM" id="SSF51419">
    <property type="entry name" value="PLP-binding barrel"/>
    <property type="match status" value="1"/>
</dbReference>
<dbReference type="PANTHER" id="PTHR43727:SF3">
    <property type="entry name" value="GROUP IV DECARBOXYLASE"/>
    <property type="match status" value="1"/>
</dbReference>
<dbReference type="InterPro" id="IPR022643">
    <property type="entry name" value="De-COase2_C"/>
</dbReference>
<feature type="domain" description="Orn/DAP/Arg decarboxylase 2 N-terminal" evidence="5">
    <location>
        <begin position="43"/>
        <end position="288"/>
    </location>
</feature>
<dbReference type="Proteomes" id="UP001158576">
    <property type="component" value="Chromosome PAR"/>
</dbReference>
<accession>A0ABN7S4J1</accession>
<keyword evidence="2" id="KW-0663">Pyridoxal phosphate</keyword>
<gene>
    <name evidence="6" type="ORF">OKIOD_LOCUS3750</name>
</gene>
<sequence>MNPAAVAHLSRASRVSKVVKAALGKNLLNDESPVLDLYDLEGLRGRFREVQEALPSWNHAFAIKTNPIRGVMLEAKKCGLGAEAASIGELEHALQLGFDRSKIVYDSPVKTKAHLKHALNAGVVINLDNLEEVEKVNEILPDLNVDVTGKIGMRVNPNVGAGKIAMSSTAGKSSKFGLPMTGEFEEEVIKIILDNSWIQGLHQHIGSQGISLDQLTLGVERLVKLARKINDLAGKKQIKYIDVGGGIPTDYESDDEKVAFAEYAKLITDRVPNLAEFSFHSEFGRSLVTKYAFSVSKVETVKTWGDRITVLTHFGSNQFLREVYLPDTWFHRMSVLDKNGDPKTGDLIEQDVGGPLCFQGDYLAKARALPEIKPGDYIVMHDIGGYTYALYSRFNSIQAPAVYGYDESHNFYEYKSRESLAETLSFWGHREPKNI</sequence>
<dbReference type="InterPro" id="IPR009006">
    <property type="entry name" value="Ala_racemase/Decarboxylase_C"/>
</dbReference>
<dbReference type="PRINTS" id="PR01179">
    <property type="entry name" value="ODADCRBXLASE"/>
</dbReference>
<dbReference type="Pfam" id="PF02784">
    <property type="entry name" value="Orn_Arg_deC_N"/>
    <property type="match status" value="1"/>
</dbReference>
<organism evidence="6 7">
    <name type="scientific">Oikopleura dioica</name>
    <name type="common">Tunicate</name>
    <dbReference type="NCBI Taxonomy" id="34765"/>
    <lineage>
        <taxon>Eukaryota</taxon>
        <taxon>Metazoa</taxon>
        <taxon>Chordata</taxon>
        <taxon>Tunicata</taxon>
        <taxon>Appendicularia</taxon>
        <taxon>Copelata</taxon>
        <taxon>Oikopleuridae</taxon>
        <taxon>Oikopleura</taxon>
    </lineage>
</organism>
<evidence type="ECO:0000313" key="7">
    <source>
        <dbReference type="Proteomes" id="UP001158576"/>
    </source>
</evidence>
<dbReference type="InterPro" id="IPR029066">
    <property type="entry name" value="PLP-binding_barrel"/>
</dbReference>
<protein>
    <submittedName>
        <fullName evidence="6">Oidioi.mRNA.OKI2018_I69.PAR.g12192.t1.cds</fullName>
    </submittedName>
</protein>